<reference evidence="3" key="1">
    <citation type="journal article" date="2021" name="PeerJ">
        <title>Extensive microbial diversity within the chicken gut microbiome revealed by metagenomics and culture.</title>
        <authorList>
            <person name="Gilroy R."/>
            <person name="Ravi A."/>
            <person name="Getino M."/>
            <person name="Pursley I."/>
            <person name="Horton D.L."/>
            <person name="Alikhan N.F."/>
            <person name="Baker D."/>
            <person name="Gharbi K."/>
            <person name="Hall N."/>
            <person name="Watson M."/>
            <person name="Adriaenssens E.M."/>
            <person name="Foster-Nyarko E."/>
            <person name="Jarju S."/>
            <person name="Secka A."/>
            <person name="Antonio M."/>
            <person name="Oren A."/>
            <person name="Chaudhuri R.R."/>
            <person name="La Ragione R."/>
            <person name="Hildebrand F."/>
            <person name="Pallen M.J."/>
        </authorList>
    </citation>
    <scope>NUCLEOTIDE SEQUENCE</scope>
    <source>
        <strain evidence="3">ChiSxjej1B13-11762</strain>
    </source>
</reference>
<evidence type="ECO:0000256" key="1">
    <source>
        <dbReference type="SAM" id="Phobius"/>
    </source>
</evidence>
<dbReference type="InterPro" id="IPR012495">
    <property type="entry name" value="TadE-like_dom"/>
</dbReference>
<dbReference type="EMBL" id="DXGF01000085">
    <property type="protein sequence ID" value="HIW83579.1"/>
    <property type="molecule type" value="Genomic_DNA"/>
</dbReference>
<keyword evidence="1" id="KW-0472">Membrane</keyword>
<comment type="caution">
    <text evidence="3">The sequence shown here is derived from an EMBL/GenBank/DDBJ whole genome shotgun (WGS) entry which is preliminary data.</text>
</comment>
<proteinExistence type="predicted"/>
<evidence type="ECO:0000259" key="2">
    <source>
        <dbReference type="Pfam" id="PF07811"/>
    </source>
</evidence>
<keyword evidence="1" id="KW-0812">Transmembrane</keyword>
<gene>
    <name evidence="3" type="ORF">H9873_04570</name>
</gene>
<name>A0A9D1UD86_9FIRM</name>
<organism evidence="3 4">
    <name type="scientific">Candidatus Dorea gallistercoris</name>
    <dbReference type="NCBI Taxonomy" id="2838542"/>
    <lineage>
        <taxon>Bacteria</taxon>
        <taxon>Bacillati</taxon>
        <taxon>Bacillota</taxon>
        <taxon>Clostridia</taxon>
        <taxon>Lachnospirales</taxon>
        <taxon>Lachnospiraceae</taxon>
        <taxon>Dorea</taxon>
    </lineage>
</organism>
<evidence type="ECO:0000313" key="3">
    <source>
        <dbReference type="EMBL" id="HIW83579.1"/>
    </source>
</evidence>
<accession>A0A9D1UD86</accession>
<dbReference type="Proteomes" id="UP000824263">
    <property type="component" value="Unassembled WGS sequence"/>
</dbReference>
<protein>
    <submittedName>
        <fullName evidence="3">Pilus assembly protein</fullName>
    </submittedName>
</protein>
<dbReference type="Pfam" id="PF07811">
    <property type="entry name" value="TadE"/>
    <property type="match status" value="1"/>
</dbReference>
<reference evidence="3" key="2">
    <citation type="submission" date="2021-04" db="EMBL/GenBank/DDBJ databases">
        <authorList>
            <person name="Gilroy R."/>
        </authorList>
    </citation>
    <scope>NUCLEOTIDE SEQUENCE</scope>
    <source>
        <strain evidence="3">ChiSxjej1B13-11762</strain>
    </source>
</reference>
<sequence>MYTAIFPFSDRRISDGDDDGRNAVVRKRRWLRGSLTVEMSFLMPLILLLLMSCILAIFYFHDKNILAGAAYETAAVAGTKIREKEKTDAAELEALFQERIQGKCILFPTPDAQVEIKRQEITVRASVQRGRFGLSVEKKIPVTEPEKTIRDRKRLKEIGNGTKNHD</sequence>
<feature type="transmembrane region" description="Helical" evidence="1">
    <location>
        <begin position="41"/>
        <end position="60"/>
    </location>
</feature>
<keyword evidence="1" id="KW-1133">Transmembrane helix</keyword>
<dbReference type="AlphaFoldDB" id="A0A9D1UD86"/>
<feature type="domain" description="TadE-like" evidence="2">
    <location>
        <begin position="33"/>
        <end position="74"/>
    </location>
</feature>
<evidence type="ECO:0000313" key="4">
    <source>
        <dbReference type="Proteomes" id="UP000824263"/>
    </source>
</evidence>